<organism evidence="1 2">
    <name type="scientific">Paenibacillus solisilvae</name>
    <dbReference type="NCBI Taxonomy" id="2486751"/>
    <lineage>
        <taxon>Bacteria</taxon>
        <taxon>Bacillati</taxon>
        <taxon>Bacillota</taxon>
        <taxon>Bacilli</taxon>
        <taxon>Bacillales</taxon>
        <taxon>Paenibacillaceae</taxon>
        <taxon>Paenibacillus</taxon>
    </lineage>
</organism>
<dbReference type="RefSeq" id="WP_379191411.1">
    <property type="nucleotide sequence ID" value="NZ_JBHSOW010000105.1"/>
</dbReference>
<proteinExistence type="predicted"/>
<dbReference type="Gene3D" id="3.40.50.300">
    <property type="entry name" value="P-loop containing nucleotide triphosphate hydrolases"/>
    <property type="match status" value="1"/>
</dbReference>
<gene>
    <name evidence="1" type="ORF">ACFPYJ_27385</name>
</gene>
<sequence>MAPFRFEAPLTPFPSRQACRRDPHIKATHRRRGTIIKRYEVLLIEGAGGVGVTLSEDFLVIDLISELRIRPWSYLVPVWER</sequence>
<dbReference type="EMBL" id="JBHSOW010000105">
    <property type="protein sequence ID" value="MFC5652761.1"/>
    <property type="molecule type" value="Genomic_DNA"/>
</dbReference>
<reference evidence="2" key="1">
    <citation type="journal article" date="2019" name="Int. J. Syst. Evol. Microbiol.">
        <title>The Global Catalogue of Microorganisms (GCM) 10K type strain sequencing project: providing services to taxonomists for standard genome sequencing and annotation.</title>
        <authorList>
            <consortium name="The Broad Institute Genomics Platform"/>
            <consortium name="The Broad Institute Genome Sequencing Center for Infectious Disease"/>
            <person name="Wu L."/>
            <person name="Ma J."/>
        </authorList>
    </citation>
    <scope>NUCLEOTIDE SEQUENCE [LARGE SCALE GENOMIC DNA]</scope>
    <source>
        <strain evidence="2">CGMCC 1.3240</strain>
    </source>
</reference>
<dbReference type="InterPro" id="IPR027417">
    <property type="entry name" value="P-loop_NTPase"/>
</dbReference>
<name>A0ABW0W3M0_9BACL</name>
<dbReference type="SUPFAM" id="SSF52540">
    <property type="entry name" value="P-loop containing nucleoside triphosphate hydrolases"/>
    <property type="match status" value="1"/>
</dbReference>
<dbReference type="Proteomes" id="UP001596047">
    <property type="component" value="Unassembled WGS sequence"/>
</dbReference>
<dbReference type="CDD" id="cd03109">
    <property type="entry name" value="DTBS"/>
    <property type="match status" value="1"/>
</dbReference>
<keyword evidence="2" id="KW-1185">Reference proteome</keyword>
<evidence type="ECO:0000313" key="1">
    <source>
        <dbReference type="EMBL" id="MFC5652761.1"/>
    </source>
</evidence>
<evidence type="ECO:0000313" key="2">
    <source>
        <dbReference type="Proteomes" id="UP001596047"/>
    </source>
</evidence>
<comment type="caution">
    <text evidence="1">The sequence shown here is derived from an EMBL/GenBank/DDBJ whole genome shotgun (WGS) entry which is preliminary data.</text>
</comment>
<protein>
    <submittedName>
        <fullName evidence="1">Dethiobiotin synthase</fullName>
    </submittedName>
</protein>
<accession>A0ABW0W3M0</accession>